<proteinExistence type="predicted"/>
<reference evidence="1" key="2">
    <citation type="submission" date="2021-04" db="EMBL/GenBank/DDBJ databases">
        <authorList>
            <person name="Gilroy R."/>
        </authorList>
    </citation>
    <scope>NUCLEOTIDE SEQUENCE</scope>
    <source>
        <strain evidence="1">G4-2901</strain>
    </source>
</reference>
<comment type="caution">
    <text evidence="1">The sequence shown here is derived from an EMBL/GenBank/DDBJ whole genome shotgun (WGS) entry which is preliminary data.</text>
</comment>
<evidence type="ECO:0000313" key="1">
    <source>
        <dbReference type="EMBL" id="MBU3838404.1"/>
    </source>
</evidence>
<reference evidence="1" key="1">
    <citation type="journal article" date="2021" name="PeerJ">
        <title>Extensive microbial diversity within the chicken gut microbiome revealed by metagenomics and culture.</title>
        <authorList>
            <person name="Gilroy R."/>
            <person name="Ravi A."/>
            <person name="Getino M."/>
            <person name="Pursley I."/>
            <person name="Horton D.L."/>
            <person name="Alikhan N.F."/>
            <person name="Baker D."/>
            <person name="Gharbi K."/>
            <person name="Hall N."/>
            <person name="Watson M."/>
            <person name="Adriaenssens E.M."/>
            <person name="Foster-Nyarko E."/>
            <person name="Jarju S."/>
            <person name="Secka A."/>
            <person name="Antonio M."/>
            <person name="Oren A."/>
            <person name="Chaudhuri R.R."/>
            <person name="La Ragione R."/>
            <person name="Hildebrand F."/>
            <person name="Pallen M.J."/>
        </authorList>
    </citation>
    <scope>NUCLEOTIDE SEQUENCE</scope>
    <source>
        <strain evidence="1">G4-2901</strain>
    </source>
</reference>
<accession>A0A948TCI9</accession>
<evidence type="ECO:0000313" key="2">
    <source>
        <dbReference type="Proteomes" id="UP000783796"/>
    </source>
</evidence>
<protein>
    <submittedName>
        <fullName evidence="1">Uncharacterized protein</fullName>
    </submittedName>
</protein>
<organism evidence="1 2">
    <name type="scientific">Candidatus Phocaeicola faecigallinarum</name>
    <dbReference type="NCBI Taxonomy" id="2838732"/>
    <lineage>
        <taxon>Bacteria</taxon>
        <taxon>Pseudomonadati</taxon>
        <taxon>Bacteroidota</taxon>
        <taxon>Bacteroidia</taxon>
        <taxon>Bacteroidales</taxon>
        <taxon>Bacteroidaceae</taxon>
        <taxon>Phocaeicola</taxon>
    </lineage>
</organism>
<dbReference type="AlphaFoldDB" id="A0A948TCI9"/>
<gene>
    <name evidence="1" type="ORF">H9777_08865</name>
</gene>
<dbReference type="EMBL" id="JAHLFW010000075">
    <property type="protein sequence ID" value="MBU3838404.1"/>
    <property type="molecule type" value="Genomic_DNA"/>
</dbReference>
<name>A0A948TCI9_9BACT</name>
<sequence length="119" mass="13668">MKKVFLSIVLIFSMALTVKAEREGVFMRYYKYSDTETNNEVNRSLICIPVYVFYNSETRTVDIISEDESLNGEVYLYNFTGDIEGYSSSINTSFNILLDGCHIIRIEGDGWYAEGEIEV</sequence>
<dbReference type="Proteomes" id="UP000783796">
    <property type="component" value="Unassembled WGS sequence"/>
</dbReference>